<reference evidence="2" key="2">
    <citation type="submission" date="2022-01" db="EMBL/GenBank/DDBJ databases">
        <authorList>
            <person name="Yamashiro T."/>
            <person name="Shiraishi A."/>
            <person name="Satake H."/>
            <person name="Nakayama K."/>
        </authorList>
    </citation>
    <scope>NUCLEOTIDE SEQUENCE</scope>
</reference>
<evidence type="ECO:0000313" key="3">
    <source>
        <dbReference type="Proteomes" id="UP001151760"/>
    </source>
</evidence>
<dbReference type="InterPro" id="IPR057710">
    <property type="entry name" value="DUF7950"/>
</dbReference>
<evidence type="ECO:0000313" key="2">
    <source>
        <dbReference type="EMBL" id="GJS96821.1"/>
    </source>
</evidence>
<dbReference type="EMBL" id="BQNB010011915">
    <property type="protein sequence ID" value="GJS96821.1"/>
    <property type="molecule type" value="Genomic_DNA"/>
</dbReference>
<keyword evidence="3" id="KW-1185">Reference proteome</keyword>
<feature type="domain" description="DUF7950" evidence="1">
    <location>
        <begin position="219"/>
        <end position="328"/>
    </location>
</feature>
<name>A0ABQ5A528_9ASTR</name>
<dbReference type="PANTHER" id="PTHR33595">
    <property type="entry name" value="VON WILLEBRAND FACTOR A DOMAIN PROTEIN"/>
    <property type="match status" value="1"/>
</dbReference>
<reference evidence="2" key="1">
    <citation type="journal article" date="2022" name="Int. J. Mol. Sci.">
        <title>Draft Genome of Tanacetum Coccineum: Genomic Comparison of Closely Related Tanacetum-Family Plants.</title>
        <authorList>
            <person name="Yamashiro T."/>
            <person name="Shiraishi A."/>
            <person name="Nakayama K."/>
            <person name="Satake H."/>
        </authorList>
    </citation>
    <scope>NUCLEOTIDE SEQUENCE</scope>
</reference>
<protein>
    <recommendedName>
        <fullName evidence="1">DUF7950 domain-containing protein</fullName>
    </recommendedName>
</protein>
<proteinExistence type="predicted"/>
<dbReference type="Pfam" id="PF25821">
    <property type="entry name" value="DUF7950"/>
    <property type="match status" value="1"/>
</dbReference>
<organism evidence="2 3">
    <name type="scientific">Tanacetum coccineum</name>
    <dbReference type="NCBI Taxonomy" id="301880"/>
    <lineage>
        <taxon>Eukaryota</taxon>
        <taxon>Viridiplantae</taxon>
        <taxon>Streptophyta</taxon>
        <taxon>Embryophyta</taxon>
        <taxon>Tracheophyta</taxon>
        <taxon>Spermatophyta</taxon>
        <taxon>Magnoliopsida</taxon>
        <taxon>eudicotyledons</taxon>
        <taxon>Gunneridae</taxon>
        <taxon>Pentapetalae</taxon>
        <taxon>asterids</taxon>
        <taxon>campanulids</taxon>
        <taxon>Asterales</taxon>
        <taxon>Asteraceae</taxon>
        <taxon>Asteroideae</taxon>
        <taxon>Anthemideae</taxon>
        <taxon>Anthemidinae</taxon>
        <taxon>Tanacetum</taxon>
    </lineage>
</organism>
<sequence length="331" mass="36704">MDMRYSGGCISRYGVRGYHGRYVASGYGGCGLYDISMVDRMMMTKFRPIAPRPVASASGSGDSLTDLGGVSTRSKRKYVKVKSLNKKKDNDGKKRKVAVIKSPERAACGGERVVTLPLMPETPDRKENNRQMMVHDSRTRSSPMLLSFGNNSHDETSRESHVQTRTYLSQKTVHENSGSRYDILSVKSVVSERVKLQSYQIYGSAANQVTSSYKPQTVSYVTVEHVTKAKVDSGLVGWREMENDSCPRFVSENNGDRVVWCNKAYKEMVAGGDHVMVVREDGELPTAFTCNVKVTCRGSMGCLMVPCDAWRLEGGGYAWRLDVKAALCLGR</sequence>
<comment type="caution">
    <text evidence="2">The sequence shown here is derived from an EMBL/GenBank/DDBJ whole genome shotgun (WGS) entry which is preliminary data.</text>
</comment>
<accession>A0ABQ5A528</accession>
<evidence type="ECO:0000259" key="1">
    <source>
        <dbReference type="Pfam" id="PF25821"/>
    </source>
</evidence>
<dbReference type="PANTHER" id="PTHR33595:SF7">
    <property type="entry name" value="OS12G0242500 PROTEIN"/>
    <property type="match status" value="1"/>
</dbReference>
<gene>
    <name evidence="2" type="ORF">Tco_0803789</name>
</gene>
<dbReference type="Proteomes" id="UP001151760">
    <property type="component" value="Unassembled WGS sequence"/>
</dbReference>